<comment type="caution">
    <text evidence="1">The sequence shown here is derived from an EMBL/GenBank/DDBJ whole genome shotgun (WGS) entry which is preliminary data.</text>
</comment>
<evidence type="ECO:0000313" key="1">
    <source>
        <dbReference type="EMBL" id="MCY1003983.1"/>
    </source>
</evidence>
<protein>
    <submittedName>
        <fullName evidence="1">Uncharacterized protein</fullName>
    </submittedName>
</protein>
<keyword evidence="3" id="KW-1185">Reference proteome</keyword>
<proteinExistence type="predicted"/>
<gene>
    <name evidence="1" type="ORF">OV079_00050</name>
    <name evidence="2" type="ORF">OV079_23710</name>
</gene>
<dbReference type="AlphaFoldDB" id="A0A9X3EH55"/>
<sequence length="132" mass="13403">MALSAAGLALILPTATTRYVALATAADLLSGSFAELTAPGYSRKAHSAWLTVVGGGEIRRQSNVAIVFDALPAGATGVTWWGIFDAAVAGNLLAAGPLLNLGGTPQPMTFAPGDQPRFNIGDLSLIATPEVV</sequence>
<dbReference type="EMBL" id="JAPNKE010000001">
    <property type="protein sequence ID" value="MCY1003983.1"/>
    <property type="molecule type" value="Genomic_DNA"/>
</dbReference>
<evidence type="ECO:0000313" key="2">
    <source>
        <dbReference type="EMBL" id="MCY1008509.1"/>
    </source>
</evidence>
<evidence type="ECO:0000313" key="3">
    <source>
        <dbReference type="Proteomes" id="UP001150924"/>
    </source>
</evidence>
<dbReference type="Pfam" id="PF23140">
    <property type="entry name" value="Gp80"/>
    <property type="match status" value="1"/>
</dbReference>
<reference evidence="1" key="1">
    <citation type="submission" date="2022-11" db="EMBL/GenBank/DDBJ databases">
        <title>Minimal conservation of predation-associated metabolite biosynthetic gene clusters underscores biosynthetic potential of Myxococcota including descriptions for ten novel species: Archangium lansinium sp. nov., Myxococcus landrumus sp. nov., Nannocystis bai.</title>
        <authorList>
            <person name="Ahearne A."/>
            <person name="Stevens C."/>
            <person name="Phillips K."/>
        </authorList>
    </citation>
    <scope>NUCLEOTIDE SEQUENCE</scope>
    <source>
        <strain evidence="1">Na p29</strain>
    </source>
</reference>
<dbReference type="EMBL" id="JAPNKE010000002">
    <property type="protein sequence ID" value="MCY1008509.1"/>
    <property type="molecule type" value="Genomic_DNA"/>
</dbReference>
<dbReference type="Proteomes" id="UP001150924">
    <property type="component" value="Unassembled WGS sequence"/>
</dbReference>
<dbReference type="InterPro" id="IPR056908">
    <property type="entry name" value="Gp80-like"/>
</dbReference>
<organism evidence="1 3">
    <name type="scientific">Nannocystis pusilla</name>
    <dbReference type="NCBI Taxonomy" id="889268"/>
    <lineage>
        <taxon>Bacteria</taxon>
        <taxon>Pseudomonadati</taxon>
        <taxon>Myxococcota</taxon>
        <taxon>Polyangia</taxon>
        <taxon>Nannocystales</taxon>
        <taxon>Nannocystaceae</taxon>
        <taxon>Nannocystis</taxon>
    </lineage>
</organism>
<dbReference type="RefSeq" id="WP_267765508.1">
    <property type="nucleotide sequence ID" value="NZ_JAPNKE010000001.1"/>
</dbReference>
<name>A0A9X3EH55_9BACT</name>
<accession>A0A9X3EH55</accession>